<evidence type="ECO:0000313" key="9">
    <source>
        <dbReference type="EMBL" id="GAV81853.1"/>
    </source>
</evidence>
<gene>
    <name evidence="9" type="ORF">CFOL_v3_25306</name>
</gene>
<dbReference type="GO" id="GO:0005789">
    <property type="term" value="C:endoplasmic reticulum membrane"/>
    <property type="evidence" value="ECO:0007669"/>
    <property type="project" value="UniProtKB-SubCell"/>
</dbReference>
<protein>
    <submittedName>
        <fullName evidence="9">ERG2_Sigma1R domain-containing protein</fullName>
    </submittedName>
</protein>
<dbReference type="PANTHER" id="PTHR10868">
    <property type="entry name" value="SIGMA 1-TYPE OPIOID RECEPTOR-RELATED"/>
    <property type="match status" value="1"/>
</dbReference>
<evidence type="ECO:0000313" key="10">
    <source>
        <dbReference type="Proteomes" id="UP000187406"/>
    </source>
</evidence>
<evidence type="ECO:0000256" key="4">
    <source>
        <dbReference type="ARBA" id="ARBA00022824"/>
    </source>
</evidence>
<keyword evidence="4" id="KW-0256">Endoplasmic reticulum</keyword>
<evidence type="ECO:0000256" key="2">
    <source>
        <dbReference type="ARBA" id="ARBA00007141"/>
    </source>
</evidence>
<feature type="region of interest" description="Disordered" evidence="7">
    <location>
        <begin position="1"/>
        <end position="29"/>
    </location>
</feature>
<comment type="caution">
    <text evidence="9">The sequence shown here is derived from an EMBL/GenBank/DDBJ whole genome shotgun (WGS) entry which is preliminary data.</text>
</comment>
<evidence type="ECO:0000256" key="8">
    <source>
        <dbReference type="SAM" id="Phobius"/>
    </source>
</evidence>
<dbReference type="AlphaFoldDB" id="A0A1Q3CP59"/>
<evidence type="ECO:0000256" key="3">
    <source>
        <dbReference type="ARBA" id="ARBA00022692"/>
    </source>
</evidence>
<comment type="subcellular location">
    <subcellularLocation>
        <location evidence="1">Endoplasmic reticulum membrane</location>
    </subcellularLocation>
</comment>
<organism evidence="9 10">
    <name type="scientific">Cephalotus follicularis</name>
    <name type="common">Albany pitcher plant</name>
    <dbReference type="NCBI Taxonomy" id="3775"/>
    <lineage>
        <taxon>Eukaryota</taxon>
        <taxon>Viridiplantae</taxon>
        <taxon>Streptophyta</taxon>
        <taxon>Embryophyta</taxon>
        <taxon>Tracheophyta</taxon>
        <taxon>Spermatophyta</taxon>
        <taxon>Magnoliopsida</taxon>
        <taxon>eudicotyledons</taxon>
        <taxon>Gunneridae</taxon>
        <taxon>Pentapetalae</taxon>
        <taxon>rosids</taxon>
        <taxon>fabids</taxon>
        <taxon>Oxalidales</taxon>
        <taxon>Cephalotaceae</taxon>
        <taxon>Cephalotus</taxon>
    </lineage>
</organism>
<dbReference type="EMBL" id="BDDD01002500">
    <property type="protein sequence ID" value="GAV81853.1"/>
    <property type="molecule type" value="Genomic_DNA"/>
</dbReference>
<dbReference type="InterPro" id="IPR006716">
    <property type="entry name" value="ERG2_sigma1_rcpt-like"/>
</dbReference>
<evidence type="ECO:0000256" key="6">
    <source>
        <dbReference type="ARBA" id="ARBA00023136"/>
    </source>
</evidence>
<keyword evidence="3 8" id="KW-0812">Transmembrane</keyword>
<dbReference type="InParanoid" id="A0A1Q3CP59"/>
<feature type="compositionally biased region" description="Polar residues" evidence="7">
    <location>
        <begin position="7"/>
        <end position="16"/>
    </location>
</feature>
<dbReference type="OrthoDB" id="347124at2759"/>
<accession>A0A1Q3CP59</accession>
<keyword evidence="5 8" id="KW-1133">Transmembrane helix</keyword>
<reference evidence="10" key="1">
    <citation type="submission" date="2016-04" db="EMBL/GenBank/DDBJ databases">
        <title>Cephalotus genome sequencing.</title>
        <authorList>
            <person name="Fukushima K."/>
            <person name="Hasebe M."/>
            <person name="Fang X."/>
        </authorList>
    </citation>
    <scope>NUCLEOTIDE SEQUENCE [LARGE SCALE GENOMIC DNA]</scope>
    <source>
        <strain evidence="10">cv. St1</strain>
    </source>
</reference>
<comment type="similarity">
    <text evidence="2">Belongs to the ERG2 family.</text>
</comment>
<evidence type="ECO:0000256" key="1">
    <source>
        <dbReference type="ARBA" id="ARBA00004586"/>
    </source>
</evidence>
<keyword evidence="10" id="KW-1185">Reference proteome</keyword>
<dbReference type="Proteomes" id="UP000187406">
    <property type="component" value="Unassembled WGS sequence"/>
</dbReference>
<evidence type="ECO:0000256" key="7">
    <source>
        <dbReference type="SAM" id="MobiDB-lite"/>
    </source>
</evidence>
<dbReference type="STRING" id="3775.A0A1Q3CP59"/>
<proteinExistence type="inferred from homology"/>
<name>A0A1Q3CP59_CEPFO</name>
<dbReference type="FunCoup" id="A0A1Q3CP59">
    <property type="interactions" value="189"/>
</dbReference>
<evidence type="ECO:0000256" key="5">
    <source>
        <dbReference type="ARBA" id="ARBA00022989"/>
    </source>
</evidence>
<sequence length="363" mass="40942">MKAFLKTTPSTKSSINMEEDSSETRESSYYPGCRKDANCKCEICLASINATLDLLPISIQKSSLTKFSASSRTNVERTPVPFDASIMSSPSSSTYRMSLETSPILNSTARMNIYDDKLEKRKRERSYGHSYCCGVGFLRLVAGLCFVCVVEIGFSWGVNGVLRPVFKPDLVRGVGERSWVINDINGRLQFLQRELQGLTVEGKVSNCSYANSIWKISQDGLLLNSRCTLYKSLVEEVSIWGWPLQTAGLLTTGFSSRSFTVVSGRVTEWYDGKVGYSIRKANDSWVHRKWGASVVQLDANTWVLEYKNSLLVENSRFFSTALEFLKHWLQKMAGRIKQEFWLFSAFENQFSESSAKDHTLIPT</sequence>
<dbReference type="Pfam" id="PF04622">
    <property type="entry name" value="ERG2_Sigma1R"/>
    <property type="match status" value="1"/>
</dbReference>
<dbReference type="PANTHER" id="PTHR10868:SF1">
    <property type="entry name" value="SIGMA NON-OPIOID INTRACELLULAR RECEPTOR 1"/>
    <property type="match status" value="1"/>
</dbReference>
<feature type="transmembrane region" description="Helical" evidence="8">
    <location>
        <begin position="131"/>
        <end position="158"/>
    </location>
</feature>
<keyword evidence="6 8" id="KW-0472">Membrane</keyword>